<feature type="region of interest" description="Disordered" evidence="1">
    <location>
        <begin position="39"/>
        <end position="104"/>
    </location>
</feature>
<dbReference type="Proteomes" id="UP000192738">
    <property type="component" value="Unassembled WGS sequence"/>
</dbReference>
<feature type="compositionally biased region" description="Basic and acidic residues" evidence="1">
    <location>
        <begin position="86"/>
        <end position="104"/>
    </location>
</feature>
<proteinExistence type="predicted"/>
<dbReference type="RefSeq" id="WP_084574824.1">
    <property type="nucleotide sequence ID" value="NZ_CP155572.1"/>
</dbReference>
<dbReference type="STRING" id="112901.SAMN04488500_104170"/>
<dbReference type="EMBL" id="FWXI01000004">
    <property type="protein sequence ID" value="SMC51466.1"/>
    <property type="molecule type" value="Genomic_DNA"/>
</dbReference>
<keyword evidence="3" id="KW-1185">Reference proteome</keyword>
<evidence type="ECO:0000313" key="3">
    <source>
        <dbReference type="Proteomes" id="UP000192738"/>
    </source>
</evidence>
<gene>
    <name evidence="2" type="ORF">SAMN04488500_104170</name>
</gene>
<evidence type="ECO:0000256" key="1">
    <source>
        <dbReference type="SAM" id="MobiDB-lite"/>
    </source>
</evidence>
<accession>A0A1W1ZSX8</accession>
<sequence>MNGLAKKAIIYSMVGIMQVGIFATAAEASALYNNGSGQIVELRSDRHDRDHDRRRHNDERRRQHDERRRIENERHEREMKRRPHESRREWHERQARERDRHDREMREIAALIIGILIGSSND</sequence>
<evidence type="ECO:0000313" key="2">
    <source>
        <dbReference type="EMBL" id="SMC51466.1"/>
    </source>
</evidence>
<feature type="compositionally biased region" description="Basic and acidic residues" evidence="1">
    <location>
        <begin position="42"/>
        <end position="79"/>
    </location>
</feature>
<name>A0A1W1ZSX8_9FIRM</name>
<organism evidence="2 3">
    <name type="scientific">Sporomusa malonica</name>
    <dbReference type="NCBI Taxonomy" id="112901"/>
    <lineage>
        <taxon>Bacteria</taxon>
        <taxon>Bacillati</taxon>
        <taxon>Bacillota</taxon>
        <taxon>Negativicutes</taxon>
        <taxon>Selenomonadales</taxon>
        <taxon>Sporomusaceae</taxon>
        <taxon>Sporomusa</taxon>
    </lineage>
</organism>
<reference evidence="2 3" key="1">
    <citation type="submission" date="2017-04" db="EMBL/GenBank/DDBJ databases">
        <authorList>
            <person name="Afonso C.L."/>
            <person name="Miller P.J."/>
            <person name="Scott M.A."/>
            <person name="Spackman E."/>
            <person name="Goraichik I."/>
            <person name="Dimitrov K.M."/>
            <person name="Suarez D.L."/>
            <person name="Swayne D.E."/>
        </authorList>
    </citation>
    <scope>NUCLEOTIDE SEQUENCE [LARGE SCALE GENOMIC DNA]</scope>
    <source>
        <strain evidence="2 3">DSM 5090</strain>
    </source>
</reference>
<protein>
    <submittedName>
        <fullName evidence="2">Uncharacterized protein</fullName>
    </submittedName>
</protein>
<dbReference type="OrthoDB" id="1683386at2"/>
<dbReference type="AlphaFoldDB" id="A0A1W1ZSX8"/>